<keyword evidence="2 4" id="KW-0012">Acyltransferase</keyword>
<evidence type="ECO:0000256" key="3">
    <source>
        <dbReference type="ARBA" id="ARBA00048462"/>
    </source>
</evidence>
<dbReference type="InterPro" id="IPR004410">
    <property type="entry name" value="Malonyl_CoA-ACP_transAc_FabD"/>
</dbReference>
<dbReference type="FunFam" id="3.30.70.250:FF:000001">
    <property type="entry name" value="Malonyl CoA-acyl carrier protein transacylase"/>
    <property type="match status" value="1"/>
</dbReference>
<protein>
    <recommendedName>
        <fullName evidence="4">Malonyl CoA-acyl carrier protein transacylase</fullName>
        <ecNumber evidence="4">2.3.1.39</ecNumber>
    </recommendedName>
</protein>
<dbReference type="PANTHER" id="PTHR42681">
    <property type="entry name" value="MALONYL-COA-ACYL CARRIER PROTEIN TRANSACYLASE, MITOCHONDRIAL"/>
    <property type="match status" value="1"/>
</dbReference>
<evidence type="ECO:0000259" key="6">
    <source>
        <dbReference type="SMART" id="SM00827"/>
    </source>
</evidence>
<feature type="domain" description="Malonyl-CoA:ACP transacylase (MAT)" evidence="6">
    <location>
        <begin position="6"/>
        <end position="292"/>
    </location>
</feature>
<dbReference type="InterPro" id="IPR001227">
    <property type="entry name" value="Ac_transferase_dom_sf"/>
</dbReference>
<evidence type="ECO:0000256" key="1">
    <source>
        <dbReference type="ARBA" id="ARBA00022679"/>
    </source>
</evidence>
<dbReference type="GO" id="GO:0005829">
    <property type="term" value="C:cytosol"/>
    <property type="evidence" value="ECO:0007669"/>
    <property type="project" value="TreeGrafter"/>
</dbReference>
<dbReference type="SMART" id="SM00827">
    <property type="entry name" value="PKS_AT"/>
    <property type="match status" value="1"/>
</dbReference>
<name>A0A1V8YQX1_9ENTE</name>
<dbReference type="RefSeq" id="WP_081182152.1">
    <property type="nucleotide sequence ID" value="NZ_MJEA01000002.1"/>
</dbReference>
<sequence>MKTAFLFSGQGAQYQGMGQDLYHETTVKETFEEASDLLGYDMAELCFSENERLNQTIYTQPAILTVSIAFYRLLKERGIMPQAALGLSLGEYSALVASEALTFGEAVVLVAKRGAYMTEAAPVGSGKMVAIMNAPVEVIEESCLEAQACGIVSPANYNTPQQIVIGGEEKAVDEAVRILQEKGIKRMIPLNVSGPFHTAILAPAAKKLAVELKTIAFNEPKIPVISNTTTEIMKKDQIPTLLEQQVMKPVHFYESIQQLKELGIEQVIEVGPGKVLSGFMKKIDKTIPVLRVENQQTFEETISSIGGMLWS</sequence>
<dbReference type="Gene3D" id="3.30.70.250">
    <property type="entry name" value="Malonyl-CoA ACP transacylase, ACP-binding"/>
    <property type="match status" value="1"/>
</dbReference>
<dbReference type="OrthoDB" id="9805460at2"/>
<keyword evidence="1 4" id="KW-0808">Transferase</keyword>
<dbReference type="GO" id="GO:0006633">
    <property type="term" value="P:fatty acid biosynthetic process"/>
    <property type="evidence" value="ECO:0007669"/>
    <property type="project" value="TreeGrafter"/>
</dbReference>
<evidence type="ECO:0000256" key="2">
    <source>
        <dbReference type="ARBA" id="ARBA00023315"/>
    </source>
</evidence>
<dbReference type="AlphaFoldDB" id="A0A1V8YQX1"/>
<dbReference type="InterPro" id="IPR014043">
    <property type="entry name" value="Acyl_transferase_dom"/>
</dbReference>
<dbReference type="PANTHER" id="PTHR42681:SF1">
    <property type="entry name" value="MALONYL-COA-ACYL CARRIER PROTEIN TRANSACYLASE, MITOCHONDRIAL"/>
    <property type="match status" value="1"/>
</dbReference>
<dbReference type="Gene3D" id="3.40.366.10">
    <property type="entry name" value="Malonyl-Coenzyme A Acyl Carrier Protein, domain 2"/>
    <property type="match status" value="1"/>
</dbReference>
<feature type="active site" evidence="5">
    <location>
        <position position="88"/>
    </location>
</feature>
<dbReference type="NCBIfam" id="TIGR00128">
    <property type="entry name" value="fabD"/>
    <property type="match status" value="1"/>
</dbReference>
<proteinExistence type="inferred from homology"/>
<comment type="caution">
    <text evidence="7">The sequence shown here is derived from an EMBL/GenBank/DDBJ whole genome shotgun (WGS) entry which is preliminary data.</text>
</comment>
<reference evidence="7 8" key="1">
    <citation type="journal article" date="2017" name="BMC Microbiol.">
        <title>Comparative genomics of Enterococcus spp. isolated from bovine feces.</title>
        <authorList>
            <person name="Beukers A.G."/>
            <person name="Zaheer R."/>
            <person name="Goji N."/>
            <person name="Amoako K.K."/>
            <person name="Chaves A.V."/>
            <person name="Ward M.P."/>
            <person name="McAllister T.A."/>
        </authorList>
    </citation>
    <scope>NUCLEOTIDE SEQUENCE [LARGE SCALE GENOMIC DNA]</scope>
    <source>
        <strain evidence="7 8">F1129D 143</strain>
    </source>
</reference>
<dbReference type="InterPro" id="IPR024925">
    <property type="entry name" value="Malonyl_CoA-ACP_transAc"/>
</dbReference>
<dbReference type="STRING" id="112904.BH747_02435"/>
<dbReference type="PIRSF" id="PIRSF000446">
    <property type="entry name" value="Mct"/>
    <property type="match status" value="1"/>
</dbReference>
<feature type="active site" evidence="5">
    <location>
        <position position="197"/>
    </location>
</feature>
<dbReference type="GO" id="GO:0004314">
    <property type="term" value="F:[acyl-carrier-protein] S-malonyltransferase activity"/>
    <property type="evidence" value="ECO:0007669"/>
    <property type="project" value="UniProtKB-EC"/>
</dbReference>
<dbReference type="Pfam" id="PF00698">
    <property type="entry name" value="Acyl_transf_1"/>
    <property type="match status" value="1"/>
</dbReference>
<evidence type="ECO:0000256" key="5">
    <source>
        <dbReference type="PIRSR" id="PIRSR000446-1"/>
    </source>
</evidence>
<evidence type="ECO:0000313" key="7">
    <source>
        <dbReference type="EMBL" id="OQO70879.1"/>
    </source>
</evidence>
<dbReference type="SUPFAM" id="SSF52151">
    <property type="entry name" value="FabD/lysophospholipase-like"/>
    <property type="match status" value="1"/>
</dbReference>
<evidence type="ECO:0000256" key="4">
    <source>
        <dbReference type="PIRNR" id="PIRNR000446"/>
    </source>
</evidence>
<comment type="catalytic activity">
    <reaction evidence="3 4">
        <text>holo-[ACP] + malonyl-CoA = malonyl-[ACP] + CoA</text>
        <dbReference type="Rhea" id="RHEA:41792"/>
        <dbReference type="Rhea" id="RHEA-COMP:9623"/>
        <dbReference type="Rhea" id="RHEA-COMP:9685"/>
        <dbReference type="ChEBI" id="CHEBI:57287"/>
        <dbReference type="ChEBI" id="CHEBI:57384"/>
        <dbReference type="ChEBI" id="CHEBI:64479"/>
        <dbReference type="ChEBI" id="CHEBI:78449"/>
        <dbReference type="EC" id="2.3.1.39"/>
    </reaction>
</comment>
<dbReference type="InterPro" id="IPR016036">
    <property type="entry name" value="Malonyl_transacylase_ACP-bd"/>
</dbReference>
<dbReference type="Proteomes" id="UP000192477">
    <property type="component" value="Unassembled WGS sequence"/>
</dbReference>
<dbReference type="SUPFAM" id="SSF55048">
    <property type="entry name" value="Probable ACP-binding domain of malonyl-CoA ACP transacylase"/>
    <property type="match status" value="1"/>
</dbReference>
<dbReference type="InterPro" id="IPR016035">
    <property type="entry name" value="Acyl_Trfase/lysoPLipase"/>
</dbReference>
<dbReference type="InterPro" id="IPR050858">
    <property type="entry name" value="Mal-CoA-ACP_Trans/PKS_FabD"/>
</dbReference>
<evidence type="ECO:0000313" key="8">
    <source>
        <dbReference type="Proteomes" id="UP000192477"/>
    </source>
</evidence>
<dbReference type="EMBL" id="MJEA01000002">
    <property type="protein sequence ID" value="OQO70879.1"/>
    <property type="molecule type" value="Genomic_DNA"/>
</dbReference>
<organism evidence="7 8">
    <name type="scientific">Enterococcus villorum</name>
    <dbReference type="NCBI Taxonomy" id="112904"/>
    <lineage>
        <taxon>Bacteria</taxon>
        <taxon>Bacillati</taxon>
        <taxon>Bacillota</taxon>
        <taxon>Bacilli</taxon>
        <taxon>Lactobacillales</taxon>
        <taxon>Enterococcaceae</taxon>
        <taxon>Enterococcus</taxon>
    </lineage>
</organism>
<gene>
    <name evidence="7" type="ORF">BH747_02435</name>
</gene>
<dbReference type="EC" id="2.3.1.39" evidence="4"/>
<comment type="similarity">
    <text evidence="4">Belongs to the fabD family.</text>
</comment>
<accession>A0A1V8YQX1</accession>